<evidence type="ECO:0000313" key="3">
    <source>
        <dbReference type="Proteomes" id="UP000250079"/>
    </source>
</evidence>
<gene>
    <name evidence="2" type="ORF">IMCC3135_31890</name>
</gene>
<organism evidence="2 3">
    <name type="scientific">Granulosicoccus antarcticus IMCC3135</name>
    <dbReference type="NCBI Taxonomy" id="1192854"/>
    <lineage>
        <taxon>Bacteria</taxon>
        <taxon>Pseudomonadati</taxon>
        <taxon>Pseudomonadota</taxon>
        <taxon>Gammaproteobacteria</taxon>
        <taxon>Chromatiales</taxon>
        <taxon>Granulosicoccaceae</taxon>
        <taxon>Granulosicoccus</taxon>
    </lineage>
</organism>
<sequence length="506" mass="55834">MASFNRSRNKAVRCLAVAGLTTSVVCLPALADVWVFDPSISLDQRLDDNYYLIADADGNLAATRAVGELGVSRESQSASYRGLARIDALLTTTNDNGDEGLDSNQYLAFDAKLRSARSRYGVLASFKQDTPSRDIAADLSDTDSLSTDTGLDDLSQSSNVGRQEYIIEPKFDYDLSRRLILTTKATLSQVNHDLPDTQDAIYRQYIAAFPRLADGSFDGTPLSYSEVTIEDAGKPFTPSGELDDYNENEIDIGLRFKQSTITTLTATASYSHYTAEVEPNAYAIIPFGDLVSDPSEKDILRKPKRDAVSTTATFKLGYERSLTPTLKFVVDGGVYTNTTDESDTLRAEDRPGEEIPQDLLDSLESNNDGWLASVSLTYDAGQTRYTVKYAVDVEPSSSGSQVETNELTGDLQRTISPRLNFSLRGRAYEPDRLGVNQDDEYARRFISVEPRIEWKAARNWTIAAAYRYRRQKARIAAASAESNAILLSLKYTLPSEVRDEAKANGL</sequence>
<reference evidence="2 3" key="1">
    <citation type="submission" date="2016-12" db="EMBL/GenBank/DDBJ databases">
        <authorList>
            <person name="Song W.-J."/>
            <person name="Kurnit D.M."/>
        </authorList>
    </citation>
    <scope>NUCLEOTIDE SEQUENCE [LARGE SCALE GENOMIC DNA]</scope>
    <source>
        <strain evidence="2 3">IMCC3135</strain>
    </source>
</reference>
<feature type="chain" id="PRO_5016317967" description="TIGR03016 family PEP-CTERM system-associated outer membrane protein" evidence="1">
    <location>
        <begin position="32"/>
        <end position="506"/>
    </location>
</feature>
<dbReference type="EMBL" id="CP018632">
    <property type="protein sequence ID" value="ASJ76425.1"/>
    <property type="molecule type" value="Genomic_DNA"/>
</dbReference>
<evidence type="ECO:0008006" key="4">
    <source>
        <dbReference type="Google" id="ProtNLM"/>
    </source>
</evidence>
<protein>
    <recommendedName>
        <fullName evidence="4">TIGR03016 family PEP-CTERM system-associated outer membrane protein</fullName>
    </recommendedName>
</protein>
<dbReference type="AlphaFoldDB" id="A0A2Z2P0W7"/>
<dbReference type="RefSeq" id="WP_088921196.1">
    <property type="nucleotide sequence ID" value="NZ_CP018632.1"/>
</dbReference>
<dbReference type="KEGG" id="gai:IMCC3135_31890"/>
<feature type="signal peptide" evidence="1">
    <location>
        <begin position="1"/>
        <end position="31"/>
    </location>
</feature>
<dbReference type="Proteomes" id="UP000250079">
    <property type="component" value="Chromosome"/>
</dbReference>
<evidence type="ECO:0000313" key="2">
    <source>
        <dbReference type="EMBL" id="ASJ76425.1"/>
    </source>
</evidence>
<name>A0A2Z2P0W7_9GAMM</name>
<dbReference type="OrthoDB" id="5753514at2"/>
<evidence type="ECO:0000256" key="1">
    <source>
        <dbReference type="SAM" id="SignalP"/>
    </source>
</evidence>
<proteinExistence type="predicted"/>
<accession>A0A2Z2P0W7</accession>
<keyword evidence="1" id="KW-0732">Signal</keyword>
<keyword evidence="3" id="KW-1185">Reference proteome</keyword>